<dbReference type="InterPro" id="IPR017850">
    <property type="entry name" value="Alkaline_phosphatase_core_sf"/>
</dbReference>
<dbReference type="GO" id="GO:0004065">
    <property type="term" value="F:arylsulfatase activity"/>
    <property type="evidence" value="ECO:0007669"/>
    <property type="project" value="TreeGrafter"/>
</dbReference>
<accession>A0AA49GLZ1</accession>
<comment type="similarity">
    <text evidence="1">Belongs to the sulfatase family.</text>
</comment>
<dbReference type="Gene3D" id="3.40.720.10">
    <property type="entry name" value="Alkaline Phosphatase, subunit A"/>
    <property type="match status" value="1"/>
</dbReference>
<feature type="chain" id="PRO_5041432650" evidence="3">
    <location>
        <begin position="24"/>
        <end position="493"/>
    </location>
</feature>
<proteinExistence type="inferred from homology"/>
<evidence type="ECO:0000256" key="3">
    <source>
        <dbReference type="SAM" id="SignalP"/>
    </source>
</evidence>
<dbReference type="Pfam" id="PF00884">
    <property type="entry name" value="Sulfatase"/>
    <property type="match status" value="1"/>
</dbReference>
<reference evidence="5" key="2">
    <citation type="journal article" date="2024" name="Antonie Van Leeuwenhoek">
        <title>Roseihalotalea indica gen. nov., sp. nov., a halophilic Bacteroidetes from mesopelagic Southwest Indian Ocean with higher carbohydrate metabolic potential.</title>
        <authorList>
            <person name="Chen B."/>
            <person name="Zhang M."/>
            <person name="Lin D."/>
            <person name="Ye J."/>
            <person name="Tang K."/>
        </authorList>
    </citation>
    <scope>NUCLEOTIDE SEQUENCE</scope>
    <source>
        <strain evidence="5">TK19036</strain>
    </source>
</reference>
<reference evidence="5" key="1">
    <citation type="journal article" date="2023" name="Comput. Struct. Biotechnol. J.">
        <title>Discovery of a novel marine Bacteroidetes with a rich repertoire of carbohydrate-active enzymes.</title>
        <authorList>
            <person name="Chen B."/>
            <person name="Liu G."/>
            <person name="Chen Q."/>
            <person name="Wang H."/>
            <person name="Liu L."/>
            <person name="Tang K."/>
        </authorList>
    </citation>
    <scope>NUCLEOTIDE SEQUENCE</scope>
    <source>
        <strain evidence="5">TK19036</strain>
    </source>
</reference>
<evidence type="ECO:0000256" key="2">
    <source>
        <dbReference type="ARBA" id="ARBA00022801"/>
    </source>
</evidence>
<feature type="domain" description="Sulfatase N-terminal" evidence="4">
    <location>
        <begin position="31"/>
        <end position="305"/>
    </location>
</feature>
<dbReference type="CDD" id="cd16027">
    <property type="entry name" value="SGSH"/>
    <property type="match status" value="1"/>
</dbReference>
<organism evidence="5">
    <name type="scientific">Roseihalotalea indica</name>
    <dbReference type="NCBI Taxonomy" id="2867963"/>
    <lineage>
        <taxon>Bacteria</taxon>
        <taxon>Pseudomonadati</taxon>
        <taxon>Bacteroidota</taxon>
        <taxon>Cytophagia</taxon>
        <taxon>Cytophagales</taxon>
        <taxon>Catalimonadaceae</taxon>
        <taxon>Roseihalotalea</taxon>
    </lineage>
</organism>
<evidence type="ECO:0000313" key="5">
    <source>
        <dbReference type="EMBL" id="WKN37237.1"/>
    </source>
</evidence>
<feature type="signal peptide" evidence="3">
    <location>
        <begin position="1"/>
        <end position="23"/>
    </location>
</feature>
<gene>
    <name evidence="5" type="ORF">K4G66_00755</name>
</gene>
<evidence type="ECO:0000259" key="4">
    <source>
        <dbReference type="Pfam" id="PF00884"/>
    </source>
</evidence>
<protein>
    <submittedName>
        <fullName evidence="5">Sulfatase</fullName>
    </submittedName>
</protein>
<keyword evidence="3" id="KW-0732">Signal</keyword>
<evidence type="ECO:0000256" key="1">
    <source>
        <dbReference type="ARBA" id="ARBA00008779"/>
    </source>
</evidence>
<dbReference type="InterPro" id="IPR050738">
    <property type="entry name" value="Sulfatase"/>
</dbReference>
<dbReference type="SUPFAM" id="SSF53649">
    <property type="entry name" value="Alkaline phosphatase-like"/>
    <property type="match status" value="1"/>
</dbReference>
<dbReference type="PANTHER" id="PTHR42693">
    <property type="entry name" value="ARYLSULFATASE FAMILY MEMBER"/>
    <property type="match status" value="1"/>
</dbReference>
<dbReference type="InterPro" id="IPR000917">
    <property type="entry name" value="Sulfatase_N"/>
</dbReference>
<dbReference type="PANTHER" id="PTHR42693:SF53">
    <property type="entry name" value="ENDO-4-O-SULFATASE"/>
    <property type="match status" value="1"/>
</dbReference>
<sequence length="493" mass="55635">MRKLANKLVLGLLFVLSNNLVFSQSTKPQPPNVLWIIAEDLSPDLGCYGNTVVSTPNLDALAQRGMRFTNVFTTAPVCSPSRTALATGMYQTSIGAYHMRYPDNLLPKLPEKIKTIAQLSQANGYLSVNIKDAPGFGKTDWMFQADVAQQFDAYHWKELAGQGKPFFAQLCTKMTHRPFAKAQPRQFSLDEMSIPSYYPDHPVSRADFADYYASIEQLDQEIGQIMDSLKAYGFDKNTIIVFFSDHGRPMTRGKNHLYDSGLKIPMIISIPEGLDAPAEYQSGEVNDALISSLDITATTLSLMNIPKPEYLQGRVFWGAEKDQAREMVFSTTNRIGGTNFRSRSGRSQQYRYTRNYHHDFSVNSSATAYRKAMHPIYHLLNILDEQGELTEAQKNLVTPLPAEELYDLNNDPFEIHNLASEAEYAPVLDSMRSALDQWITDTNDQGLDEDSPEIKQAFDEYRRSSHEKYAQKIEALHEEVKAQIKTAQAAHEE</sequence>
<keyword evidence="2" id="KW-0378">Hydrolase</keyword>
<name>A0AA49GLZ1_9BACT</name>
<dbReference type="AlphaFoldDB" id="A0AA49GLZ1"/>
<dbReference type="EMBL" id="CP120682">
    <property type="protein sequence ID" value="WKN37237.1"/>
    <property type="molecule type" value="Genomic_DNA"/>
</dbReference>